<dbReference type="AlphaFoldDB" id="A0A8H7P4R7"/>
<reference evidence="2" key="2">
    <citation type="journal article" name="Front. Microbiol.">
        <title>Degradative Capacity of Two Strains of Rhodonia placenta: From Phenotype to Genotype.</title>
        <authorList>
            <person name="Kolle M."/>
            <person name="Horta M.A.C."/>
            <person name="Nowrousian M."/>
            <person name="Ohm R.A."/>
            <person name="Benz J.P."/>
            <person name="Pilgard A."/>
        </authorList>
    </citation>
    <scope>NUCLEOTIDE SEQUENCE</scope>
    <source>
        <strain evidence="2">FPRL280</strain>
    </source>
</reference>
<dbReference type="Proteomes" id="UP000639403">
    <property type="component" value="Unassembled WGS sequence"/>
</dbReference>
<proteinExistence type="predicted"/>
<evidence type="ECO:0000313" key="3">
    <source>
        <dbReference type="Proteomes" id="UP000639403"/>
    </source>
</evidence>
<feature type="region of interest" description="Disordered" evidence="1">
    <location>
        <begin position="180"/>
        <end position="202"/>
    </location>
</feature>
<protein>
    <submittedName>
        <fullName evidence="2">Uncharacterized protein</fullName>
    </submittedName>
</protein>
<sequence>MQEQTAPWAHGHGRPLISASSPASTLRSRCFQADRLLFLDEMSVPSPVLSDREVVPEAGTGENDTDDVQPLPVLPKAVVVSGLEHASLPAQRALCLALAERRLIFEEEMASANSCLNEEGTWNLPDDFIMIYVCKADGHDRPALLGALLDKFAMSTDVVISPAVRHAYAAYRGTPSSTPLASPFATPHSLPTPSDVTSSGPLRSPPSRFFALPSMSTSKPISPPVPPAELALLRASSARTVMHPFLSAYLRNLFYAARQHPLLDGTLLTRRTHRDADALVRAFRVIAGDSVGADLLRAGFAGGLPGEASEHASTTSLSTREPAGWEKGVTGIDWARRGDGASEREAICGNGATDEPMPVNLPFRMPASEDEVDPDDKISMLGDTNEVAVWDVSEVDVARVFPRIVSHHLRVRGGPDEEILGSINWPAVEHLPDGGPNPRLDGSVYERKTVKEVLVQILGDV</sequence>
<evidence type="ECO:0000313" key="2">
    <source>
        <dbReference type="EMBL" id="KAF9816740.1"/>
    </source>
</evidence>
<organism evidence="2 3">
    <name type="scientific">Rhodonia placenta</name>
    <dbReference type="NCBI Taxonomy" id="104341"/>
    <lineage>
        <taxon>Eukaryota</taxon>
        <taxon>Fungi</taxon>
        <taxon>Dikarya</taxon>
        <taxon>Basidiomycota</taxon>
        <taxon>Agaricomycotina</taxon>
        <taxon>Agaricomycetes</taxon>
        <taxon>Polyporales</taxon>
        <taxon>Adustoporiaceae</taxon>
        <taxon>Rhodonia</taxon>
    </lineage>
</organism>
<evidence type="ECO:0000256" key="1">
    <source>
        <dbReference type="SAM" id="MobiDB-lite"/>
    </source>
</evidence>
<reference evidence="2" key="1">
    <citation type="submission" date="2020-11" db="EMBL/GenBank/DDBJ databases">
        <authorList>
            <person name="Koelle M."/>
            <person name="Horta M.A.C."/>
            <person name="Nowrousian M."/>
            <person name="Ohm R.A."/>
            <person name="Benz P."/>
            <person name="Pilgard A."/>
        </authorList>
    </citation>
    <scope>NUCLEOTIDE SEQUENCE</scope>
    <source>
        <strain evidence="2">FPRL280</strain>
    </source>
</reference>
<accession>A0A8H7P4R7</accession>
<comment type="caution">
    <text evidence="2">The sequence shown here is derived from an EMBL/GenBank/DDBJ whole genome shotgun (WGS) entry which is preliminary data.</text>
</comment>
<feature type="compositionally biased region" description="Polar residues" evidence="1">
    <location>
        <begin position="189"/>
        <end position="201"/>
    </location>
</feature>
<name>A0A8H7P4R7_9APHY</name>
<gene>
    <name evidence="2" type="ORF">IEO21_03902</name>
</gene>
<dbReference type="EMBL" id="JADOXO010000053">
    <property type="protein sequence ID" value="KAF9816740.1"/>
    <property type="molecule type" value="Genomic_DNA"/>
</dbReference>